<dbReference type="InterPro" id="IPR037523">
    <property type="entry name" value="VOC_core"/>
</dbReference>
<dbReference type="InterPro" id="IPR004360">
    <property type="entry name" value="Glyas_Fos-R_dOase_dom"/>
</dbReference>
<gene>
    <name evidence="2" type="ORF">KE626_32210</name>
</gene>
<dbReference type="RefSeq" id="WP_211977201.1">
    <property type="nucleotide sequence ID" value="NZ_CBFHAM010000018.1"/>
</dbReference>
<sequence length="123" mass="13518">MKLPETHQQVMPYLILDNAVGFFDFTKKIFGATEKHRSFQADGKTLRHGEIMIGHNTIMFGQTSDAWGTANAGLFIYVDDADATFEQALALGATEVMPVADQGYGRSGGVKDPFGNTWWVTSL</sequence>
<dbReference type="PANTHER" id="PTHR34109">
    <property type="entry name" value="BNAUNNG04460D PROTEIN-RELATED"/>
    <property type="match status" value="1"/>
</dbReference>
<feature type="domain" description="VOC" evidence="1">
    <location>
        <begin position="6"/>
        <end position="123"/>
    </location>
</feature>
<dbReference type="Gene3D" id="3.30.720.110">
    <property type="match status" value="1"/>
</dbReference>
<reference evidence="2 3" key="1">
    <citation type="submission" date="2021-04" db="EMBL/GenBank/DDBJ databases">
        <title>Chitinophaga sp. nov., isolated from the rhizosphere soil.</title>
        <authorList>
            <person name="He S."/>
        </authorList>
    </citation>
    <scope>NUCLEOTIDE SEQUENCE [LARGE SCALE GENOMIC DNA]</scope>
    <source>
        <strain evidence="2 3">2R12</strain>
    </source>
</reference>
<dbReference type="Gene3D" id="3.30.720.120">
    <property type="match status" value="1"/>
</dbReference>
<dbReference type="SUPFAM" id="SSF54593">
    <property type="entry name" value="Glyoxalase/Bleomycin resistance protein/Dihydroxybiphenyl dioxygenase"/>
    <property type="match status" value="1"/>
</dbReference>
<evidence type="ECO:0000313" key="3">
    <source>
        <dbReference type="Proteomes" id="UP000676386"/>
    </source>
</evidence>
<dbReference type="Pfam" id="PF00903">
    <property type="entry name" value="Glyoxalase"/>
    <property type="match status" value="1"/>
</dbReference>
<proteinExistence type="predicted"/>
<accession>A0ABS5JA03</accession>
<evidence type="ECO:0000259" key="1">
    <source>
        <dbReference type="PROSITE" id="PS51819"/>
    </source>
</evidence>
<dbReference type="PANTHER" id="PTHR34109:SF1">
    <property type="entry name" value="VOC DOMAIN-CONTAINING PROTEIN"/>
    <property type="match status" value="1"/>
</dbReference>
<keyword evidence="3" id="KW-1185">Reference proteome</keyword>
<comment type="caution">
    <text evidence="2">The sequence shown here is derived from an EMBL/GenBank/DDBJ whole genome shotgun (WGS) entry which is preliminary data.</text>
</comment>
<protein>
    <submittedName>
        <fullName evidence="2">VOC family protein</fullName>
    </submittedName>
</protein>
<name>A0ABS5JA03_9BACT</name>
<organism evidence="2 3">
    <name type="scientific">Chitinophaga hostae</name>
    <dbReference type="NCBI Taxonomy" id="2831022"/>
    <lineage>
        <taxon>Bacteria</taxon>
        <taxon>Pseudomonadati</taxon>
        <taxon>Bacteroidota</taxon>
        <taxon>Chitinophagia</taxon>
        <taxon>Chitinophagales</taxon>
        <taxon>Chitinophagaceae</taxon>
        <taxon>Chitinophaga</taxon>
    </lineage>
</organism>
<dbReference type="PROSITE" id="PS51819">
    <property type="entry name" value="VOC"/>
    <property type="match status" value="1"/>
</dbReference>
<dbReference type="EMBL" id="JAGTXB010000027">
    <property type="protein sequence ID" value="MBS0032041.1"/>
    <property type="molecule type" value="Genomic_DNA"/>
</dbReference>
<dbReference type="CDD" id="cd07246">
    <property type="entry name" value="VOC_like"/>
    <property type="match status" value="1"/>
</dbReference>
<dbReference type="InterPro" id="IPR029068">
    <property type="entry name" value="Glyas_Bleomycin-R_OHBP_Dase"/>
</dbReference>
<evidence type="ECO:0000313" key="2">
    <source>
        <dbReference type="EMBL" id="MBS0032041.1"/>
    </source>
</evidence>
<dbReference type="Proteomes" id="UP000676386">
    <property type="component" value="Unassembled WGS sequence"/>
</dbReference>